<protein>
    <submittedName>
        <fullName evidence="2">Uncharacterized protein</fullName>
    </submittedName>
</protein>
<evidence type="ECO:0000313" key="3">
    <source>
        <dbReference type="Proteomes" id="UP001054837"/>
    </source>
</evidence>
<organism evidence="2 3">
    <name type="scientific">Caerostris darwini</name>
    <dbReference type="NCBI Taxonomy" id="1538125"/>
    <lineage>
        <taxon>Eukaryota</taxon>
        <taxon>Metazoa</taxon>
        <taxon>Ecdysozoa</taxon>
        <taxon>Arthropoda</taxon>
        <taxon>Chelicerata</taxon>
        <taxon>Arachnida</taxon>
        <taxon>Araneae</taxon>
        <taxon>Araneomorphae</taxon>
        <taxon>Entelegynae</taxon>
        <taxon>Araneoidea</taxon>
        <taxon>Araneidae</taxon>
        <taxon>Caerostris</taxon>
    </lineage>
</organism>
<name>A0AAV4W5N7_9ARAC</name>
<feature type="region of interest" description="Disordered" evidence="1">
    <location>
        <begin position="1"/>
        <end position="32"/>
    </location>
</feature>
<keyword evidence="3" id="KW-1185">Reference proteome</keyword>
<reference evidence="2 3" key="1">
    <citation type="submission" date="2021-06" db="EMBL/GenBank/DDBJ databases">
        <title>Caerostris darwini draft genome.</title>
        <authorList>
            <person name="Kono N."/>
            <person name="Arakawa K."/>
        </authorList>
    </citation>
    <scope>NUCLEOTIDE SEQUENCE [LARGE SCALE GENOMIC DNA]</scope>
</reference>
<gene>
    <name evidence="2" type="ORF">CDAR_101401</name>
</gene>
<evidence type="ECO:0000256" key="1">
    <source>
        <dbReference type="SAM" id="MobiDB-lite"/>
    </source>
</evidence>
<comment type="caution">
    <text evidence="2">The sequence shown here is derived from an EMBL/GenBank/DDBJ whole genome shotgun (WGS) entry which is preliminary data.</text>
</comment>
<sequence length="97" mass="11171">MQRCGDRNFPAHIQGHSLHQQKPQGRERQQRVEMSCHWGKEGGVVAFRCTWKVMILTPATRHGTCSYINLARGGSTVQCAEYHSFFLFLSRRLPVKK</sequence>
<accession>A0AAV4W5N7</accession>
<dbReference type="EMBL" id="BPLQ01014141">
    <property type="protein sequence ID" value="GIY77563.1"/>
    <property type="molecule type" value="Genomic_DNA"/>
</dbReference>
<dbReference type="AlphaFoldDB" id="A0AAV4W5N7"/>
<evidence type="ECO:0000313" key="2">
    <source>
        <dbReference type="EMBL" id="GIY77563.1"/>
    </source>
</evidence>
<proteinExistence type="predicted"/>
<dbReference type="Proteomes" id="UP001054837">
    <property type="component" value="Unassembled WGS sequence"/>
</dbReference>